<feature type="compositionally biased region" description="Basic residues" evidence="1">
    <location>
        <begin position="62"/>
        <end position="72"/>
    </location>
</feature>
<evidence type="ECO:0000313" key="3">
    <source>
        <dbReference type="Proteomes" id="UP000324222"/>
    </source>
</evidence>
<sequence length="72" mass="8069">MLGSKAHPGRYLPRFLIDLTAPHSPTDPASSQGTPFKRRTANPLRRENNITKGTFPPDEKIHKRGRGHIKVT</sequence>
<proteinExistence type="predicted"/>
<reference evidence="2 3" key="1">
    <citation type="submission" date="2019-05" db="EMBL/GenBank/DDBJ databases">
        <title>Another draft genome of Portunus trituberculatus and its Hox gene families provides insights of decapod evolution.</title>
        <authorList>
            <person name="Jeong J.-H."/>
            <person name="Song I."/>
            <person name="Kim S."/>
            <person name="Choi T."/>
            <person name="Kim D."/>
            <person name="Ryu S."/>
            <person name="Kim W."/>
        </authorList>
    </citation>
    <scope>NUCLEOTIDE SEQUENCE [LARGE SCALE GENOMIC DNA]</scope>
    <source>
        <tissue evidence="2">Muscle</tissue>
    </source>
</reference>
<dbReference type="AlphaFoldDB" id="A0A5B7IW64"/>
<organism evidence="2 3">
    <name type="scientific">Portunus trituberculatus</name>
    <name type="common">Swimming crab</name>
    <name type="synonym">Neptunus trituberculatus</name>
    <dbReference type="NCBI Taxonomy" id="210409"/>
    <lineage>
        <taxon>Eukaryota</taxon>
        <taxon>Metazoa</taxon>
        <taxon>Ecdysozoa</taxon>
        <taxon>Arthropoda</taxon>
        <taxon>Crustacea</taxon>
        <taxon>Multicrustacea</taxon>
        <taxon>Malacostraca</taxon>
        <taxon>Eumalacostraca</taxon>
        <taxon>Eucarida</taxon>
        <taxon>Decapoda</taxon>
        <taxon>Pleocyemata</taxon>
        <taxon>Brachyura</taxon>
        <taxon>Eubrachyura</taxon>
        <taxon>Portunoidea</taxon>
        <taxon>Portunidae</taxon>
        <taxon>Portuninae</taxon>
        <taxon>Portunus</taxon>
    </lineage>
</organism>
<gene>
    <name evidence="2" type="ORF">E2C01_084761</name>
</gene>
<protein>
    <submittedName>
        <fullName evidence="2">Uncharacterized protein</fullName>
    </submittedName>
</protein>
<feature type="region of interest" description="Disordered" evidence="1">
    <location>
        <begin position="20"/>
        <end position="72"/>
    </location>
</feature>
<dbReference type="EMBL" id="VSRR010082242">
    <property type="protein sequence ID" value="MPC89801.1"/>
    <property type="molecule type" value="Genomic_DNA"/>
</dbReference>
<comment type="caution">
    <text evidence="2">The sequence shown here is derived from an EMBL/GenBank/DDBJ whole genome shotgun (WGS) entry which is preliminary data.</text>
</comment>
<evidence type="ECO:0000313" key="2">
    <source>
        <dbReference type="EMBL" id="MPC89801.1"/>
    </source>
</evidence>
<evidence type="ECO:0000256" key="1">
    <source>
        <dbReference type="SAM" id="MobiDB-lite"/>
    </source>
</evidence>
<keyword evidence="3" id="KW-1185">Reference proteome</keyword>
<accession>A0A5B7IW64</accession>
<dbReference type="Proteomes" id="UP000324222">
    <property type="component" value="Unassembled WGS sequence"/>
</dbReference>
<name>A0A5B7IW64_PORTR</name>